<dbReference type="Gene3D" id="3.30.300.30">
    <property type="match status" value="1"/>
</dbReference>
<evidence type="ECO:0000313" key="5">
    <source>
        <dbReference type="EMBL" id="KAI9270460.1"/>
    </source>
</evidence>
<comment type="similarity">
    <text evidence="1">Belongs to the ATP-dependent AMP-binding enzyme family.</text>
</comment>
<dbReference type="PANTHER" id="PTHR24096:SF149">
    <property type="entry name" value="AMP-BINDING DOMAIN-CONTAINING PROTEIN-RELATED"/>
    <property type="match status" value="1"/>
</dbReference>
<dbReference type="AlphaFoldDB" id="A0AAD5K5F6"/>
<protein>
    <submittedName>
        <fullName evidence="5">Uncharacterized protein</fullName>
    </submittedName>
</protein>
<dbReference type="CDD" id="cd05911">
    <property type="entry name" value="Firefly_Luc_like"/>
    <property type="match status" value="1"/>
</dbReference>
<evidence type="ECO:0000313" key="6">
    <source>
        <dbReference type="Proteomes" id="UP001209540"/>
    </source>
</evidence>
<organism evidence="5 6">
    <name type="scientific">Phascolomyces articulosus</name>
    <dbReference type="NCBI Taxonomy" id="60185"/>
    <lineage>
        <taxon>Eukaryota</taxon>
        <taxon>Fungi</taxon>
        <taxon>Fungi incertae sedis</taxon>
        <taxon>Mucoromycota</taxon>
        <taxon>Mucoromycotina</taxon>
        <taxon>Mucoromycetes</taxon>
        <taxon>Mucorales</taxon>
        <taxon>Lichtheimiaceae</taxon>
        <taxon>Phascolomyces</taxon>
    </lineage>
</organism>
<dbReference type="Pfam" id="PF00501">
    <property type="entry name" value="AMP-binding"/>
    <property type="match status" value="1"/>
</dbReference>
<reference evidence="5" key="2">
    <citation type="submission" date="2023-02" db="EMBL/GenBank/DDBJ databases">
        <authorList>
            <consortium name="DOE Joint Genome Institute"/>
            <person name="Mondo S.J."/>
            <person name="Chang Y."/>
            <person name="Wang Y."/>
            <person name="Ahrendt S."/>
            <person name="Andreopoulos W."/>
            <person name="Barry K."/>
            <person name="Beard J."/>
            <person name="Benny G.L."/>
            <person name="Blankenship S."/>
            <person name="Bonito G."/>
            <person name="Cuomo C."/>
            <person name="Desiro A."/>
            <person name="Gervers K.A."/>
            <person name="Hundley H."/>
            <person name="Kuo A."/>
            <person name="LaButti K."/>
            <person name="Lang B.F."/>
            <person name="Lipzen A."/>
            <person name="O'Donnell K."/>
            <person name="Pangilinan J."/>
            <person name="Reynolds N."/>
            <person name="Sandor L."/>
            <person name="Smith M.W."/>
            <person name="Tsang A."/>
            <person name="Grigoriev I.V."/>
            <person name="Stajich J.E."/>
            <person name="Spatafora J.W."/>
        </authorList>
    </citation>
    <scope>NUCLEOTIDE SEQUENCE</scope>
    <source>
        <strain evidence="5">RSA 2281</strain>
    </source>
</reference>
<dbReference type="FunFam" id="3.30.300.30:FF:000007">
    <property type="entry name" value="4-coumarate--CoA ligase 2"/>
    <property type="match status" value="1"/>
</dbReference>
<proteinExistence type="inferred from homology"/>
<name>A0AAD5K5F6_9FUNG</name>
<dbReference type="Proteomes" id="UP001209540">
    <property type="component" value="Unassembled WGS sequence"/>
</dbReference>
<reference evidence="5" key="1">
    <citation type="journal article" date="2022" name="IScience">
        <title>Evolution of zygomycete secretomes and the origins of terrestrial fungal ecologies.</title>
        <authorList>
            <person name="Chang Y."/>
            <person name="Wang Y."/>
            <person name="Mondo S."/>
            <person name="Ahrendt S."/>
            <person name="Andreopoulos W."/>
            <person name="Barry K."/>
            <person name="Beard J."/>
            <person name="Benny G.L."/>
            <person name="Blankenship S."/>
            <person name="Bonito G."/>
            <person name="Cuomo C."/>
            <person name="Desiro A."/>
            <person name="Gervers K.A."/>
            <person name="Hundley H."/>
            <person name="Kuo A."/>
            <person name="LaButti K."/>
            <person name="Lang B.F."/>
            <person name="Lipzen A."/>
            <person name="O'Donnell K."/>
            <person name="Pangilinan J."/>
            <person name="Reynolds N."/>
            <person name="Sandor L."/>
            <person name="Smith M.E."/>
            <person name="Tsang A."/>
            <person name="Grigoriev I.V."/>
            <person name="Stajich J.E."/>
            <person name="Spatafora J.W."/>
        </authorList>
    </citation>
    <scope>NUCLEOTIDE SEQUENCE</scope>
    <source>
        <strain evidence="5">RSA 2281</strain>
    </source>
</reference>
<gene>
    <name evidence="5" type="ORF">BDA99DRAFT_460006</name>
</gene>
<evidence type="ECO:0000259" key="4">
    <source>
        <dbReference type="Pfam" id="PF13193"/>
    </source>
</evidence>
<dbReference type="InterPro" id="IPR042099">
    <property type="entry name" value="ANL_N_sf"/>
</dbReference>
<dbReference type="Pfam" id="PF13193">
    <property type="entry name" value="AMP-binding_C"/>
    <property type="match status" value="1"/>
</dbReference>
<dbReference type="InterPro" id="IPR025110">
    <property type="entry name" value="AMP-bd_C"/>
</dbReference>
<keyword evidence="6" id="KW-1185">Reference proteome</keyword>
<dbReference type="PANTHER" id="PTHR24096">
    <property type="entry name" value="LONG-CHAIN-FATTY-ACID--COA LIGASE"/>
    <property type="match status" value="1"/>
</dbReference>
<dbReference type="SUPFAM" id="SSF56801">
    <property type="entry name" value="Acetyl-CoA synthetase-like"/>
    <property type="match status" value="1"/>
</dbReference>
<evidence type="ECO:0000256" key="2">
    <source>
        <dbReference type="ARBA" id="ARBA00022598"/>
    </source>
</evidence>
<dbReference type="PROSITE" id="PS00455">
    <property type="entry name" value="AMP_BINDING"/>
    <property type="match status" value="1"/>
</dbReference>
<dbReference type="Gene3D" id="3.40.50.12780">
    <property type="entry name" value="N-terminal domain of ligase-like"/>
    <property type="match status" value="1"/>
</dbReference>
<evidence type="ECO:0000259" key="3">
    <source>
        <dbReference type="Pfam" id="PF00501"/>
    </source>
</evidence>
<dbReference type="InterPro" id="IPR000873">
    <property type="entry name" value="AMP-dep_synth/lig_dom"/>
</dbReference>
<accession>A0AAD5K5F6</accession>
<dbReference type="EMBL" id="JAIXMP010000007">
    <property type="protein sequence ID" value="KAI9270460.1"/>
    <property type="molecule type" value="Genomic_DNA"/>
</dbReference>
<evidence type="ECO:0000256" key="1">
    <source>
        <dbReference type="ARBA" id="ARBA00006432"/>
    </source>
</evidence>
<feature type="domain" description="AMP-binding enzyme C-terminal" evidence="4">
    <location>
        <begin position="443"/>
        <end position="524"/>
    </location>
</feature>
<dbReference type="InterPro" id="IPR020845">
    <property type="entry name" value="AMP-binding_CS"/>
</dbReference>
<dbReference type="InterPro" id="IPR045851">
    <property type="entry name" value="AMP-bd_C_sf"/>
</dbReference>
<feature type="domain" description="AMP-dependent synthetase/ligase" evidence="3">
    <location>
        <begin position="24"/>
        <end position="391"/>
    </location>
</feature>
<keyword evidence="2" id="KW-0436">Ligase</keyword>
<sequence length="553" mass="61799">MSDMYSKRYPFTNIADMMLSNQLGRPEQHPLYIDARTGESVTLYRLRQLVGLLHAGLRRFGLQRGDTVCFYSPNNIYMGPVYAGVMAAGMAISPANTSYLLEEFERQLQICEAKMLITHPNNLEIALKAAENVGLPRNSILSIVPDPQKRVPLWSDVLIDYDQPPLSPVKMTHEESVNTVAYLCFSSGTTGKSKGVMTSHYNCIAMVMETHGYSGIFADPSIQKVVLAVIPLFHFSGIHRIFNMGMAQGNTHIIMEKYTVPQMCDMIQRFKVTDFPTAPPIIIHLVNNPIVDKYDLSSLKSLTVGSAPIAPDIMVRFTNKYKHAILFNSYGMTEASPVVTYNKPEWAKPDSIGRMTPMMKSKLVDLDGNEVTELNKPGELWVQGPNVMLGYKGNPEATADAITEDGWLKTGDVVTKDENGNLYIVDRIKELIKYKGFQVAPVELESVLLKCPYVSDAGVVGIYDDVQGTEIPLAYVVLRENYKGQANTVCPKIQAWVNERVANHKRLRGGVRAIDAIPKNPTGKILRRKMKEIYKNEQQNQQSSPFVERAAKL</sequence>
<dbReference type="GO" id="GO:0016405">
    <property type="term" value="F:CoA-ligase activity"/>
    <property type="evidence" value="ECO:0007669"/>
    <property type="project" value="TreeGrafter"/>
</dbReference>
<comment type="caution">
    <text evidence="5">The sequence shown here is derived from an EMBL/GenBank/DDBJ whole genome shotgun (WGS) entry which is preliminary data.</text>
</comment>